<keyword evidence="2" id="KW-0732">Signal</keyword>
<gene>
    <name evidence="3" type="ORF">B7463_g9883</name>
</gene>
<protein>
    <submittedName>
        <fullName evidence="3">Uncharacterized protein</fullName>
    </submittedName>
</protein>
<evidence type="ECO:0000313" key="3">
    <source>
        <dbReference type="EMBL" id="RFU26441.1"/>
    </source>
</evidence>
<organism evidence="3 4">
    <name type="scientific">Scytalidium lignicola</name>
    <name type="common">Hyphomycete</name>
    <dbReference type="NCBI Taxonomy" id="5539"/>
    <lineage>
        <taxon>Eukaryota</taxon>
        <taxon>Fungi</taxon>
        <taxon>Dikarya</taxon>
        <taxon>Ascomycota</taxon>
        <taxon>Pezizomycotina</taxon>
        <taxon>Leotiomycetes</taxon>
        <taxon>Leotiomycetes incertae sedis</taxon>
        <taxon>Scytalidium</taxon>
    </lineage>
</organism>
<dbReference type="OrthoDB" id="4138492at2759"/>
<proteinExistence type="predicted"/>
<dbReference type="InterPro" id="IPR008928">
    <property type="entry name" value="6-hairpin_glycosidase_sf"/>
</dbReference>
<reference evidence="3 4" key="1">
    <citation type="submission" date="2018-05" db="EMBL/GenBank/DDBJ databases">
        <title>Draft genome sequence of Scytalidium lignicola DSM 105466, a ubiquitous saprotrophic fungus.</title>
        <authorList>
            <person name="Buettner E."/>
            <person name="Gebauer A.M."/>
            <person name="Hofrichter M."/>
            <person name="Liers C."/>
            <person name="Kellner H."/>
        </authorList>
    </citation>
    <scope>NUCLEOTIDE SEQUENCE [LARGE SCALE GENOMIC DNA]</scope>
    <source>
        <strain evidence="3 4">DSM 105466</strain>
    </source>
</reference>
<feature type="chain" id="PRO_5017809178" evidence="2">
    <location>
        <begin position="23"/>
        <end position="808"/>
    </location>
</feature>
<keyword evidence="4" id="KW-1185">Reference proteome</keyword>
<evidence type="ECO:0000313" key="4">
    <source>
        <dbReference type="Proteomes" id="UP000258309"/>
    </source>
</evidence>
<dbReference type="InterPro" id="IPR010905">
    <property type="entry name" value="Glyco_hydro_88"/>
</dbReference>
<evidence type="ECO:0000256" key="2">
    <source>
        <dbReference type="SAM" id="SignalP"/>
    </source>
</evidence>
<dbReference type="Proteomes" id="UP000258309">
    <property type="component" value="Unassembled WGS sequence"/>
</dbReference>
<comment type="caution">
    <text evidence="3">The sequence shown here is derived from an EMBL/GenBank/DDBJ whole genome shotgun (WGS) entry which is preliminary data.</text>
</comment>
<dbReference type="AlphaFoldDB" id="A0A3E2GZA9"/>
<name>A0A3E2GZA9_SCYLI</name>
<feature type="non-terminal residue" evidence="3">
    <location>
        <position position="1"/>
    </location>
</feature>
<dbReference type="PANTHER" id="PTHR41814">
    <property type="entry name" value="EXPRESSED PROTEIN"/>
    <property type="match status" value="1"/>
</dbReference>
<dbReference type="OMA" id="GCECTAT"/>
<dbReference type="GO" id="GO:0005975">
    <property type="term" value="P:carbohydrate metabolic process"/>
    <property type="evidence" value="ECO:0007669"/>
    <property type="project" value="InterPro"/>
</dbReference>
<dbReference type="Pfam" id="PF07470">
    <property type="entry name" value="Glyco_hydro_88"/>
    <property type="match status" value="1"/>
</dbReference>
<feature type="signal peptide" evidence="2">
    <location>
        <begin position="1"/>
        <end position="22"/>
    </location>
</feature>
<dbReference type="SUPFAM" id="SSF48208">
    <property type="entry name" value="Six-hairpin glycosidases"/>
    <property type="match status" value="1"/>
</dbReference>
<accession>A0A3E2GZA9</accession>
<keyword evidence="1" id="KW-0378">Hydrolase</keyword>
<dbReference type="GO" id="GO:0016787">
    <property type="term" value="F:hydrolase activity"/>
    <property type="evidence" value="ECO:0007669"/>
    <property type="project" value="UniProtKB-KW"/>
</dbReference>
<feature type="non-terminal residue" evidence="3">
    <location>
        <position position="808"/>
    </location>
</feature>
<sequence length="808" mass="83656">MHFSKEAVSSLLFALFVGTAIADQINAGYDISLAAQVMINKASHSWEWGTAAEALLELYNNELSVFGSNPFPNGKIPNADPGIISLAFARPFISTDSQVLVANSAVGDPASLGVSAILLGQSSNVYIGAAERQANYILNQAPKWPNGAISHRPDVAEIWADFTAMAPPFLAYLAVQQNNASLMAATVAQCGLQRDVLKTSQFDNWQHIIGPQSQDTGLWSTGNGWACYGMTRVLQTLQKWSGSSSMTSQAGQLKAWIKEILDGAMLSGFDNGLLHNYLNDNSWFGEISGTSLLTACAYRMAVNDPGTFGQQYITWADTNRKSIAQKQGGDGVFSPAVDPLNWLSRTKFTSGSPEVQAFTVFMYTAFKDCLDAGICSPTPASVSTISHAGGSLTGCQCIPTDNTCGPHQSCDLNGCAGAFSGEAEFAQCTGNFAGCECTATNNTCGPHQSCDLNGCAGKFNGIAELAQCTGNFVGCECTATSNTCGAHQSCDLNGCAGKFNGEAEFAQCTGNFVGCECTATANTCGPAQSCDLNGCAGAFQGSTKFPQCTGNFVGCACSATANTCGPAQSCDLNGCAGTFTGLAKFSICQGNFVGCRCAPTSNTCGPPQSCDLNGCAGTFDLSTGKASCTGNFLGCECTPTANTCGARQSCDMNNCDGSFSGAVEFPQCTNFFKGCECKATSNTCGPPQNCDMNGCEGAFDLSTGIASCTKNFVGCQCAPTANTCGTPQSCDNDNCDGGFSGSVRLPTCTNFFKGCACQATSNTCGSPQSCDKNGCVGAFDSSGVARCQGNFAGCECTATSVSFPYGPC</sequence>
<dbReference type="PANTHER" id="PTHR41814:SF1">
    <property type="entry name" value="CELLULASE"/>
    <property type="match status" value="1"/>
</dbReference>
<dbReference type="EMBL" id="NCSJ02000261">
    <property type="protein sequence ID" value="RFU26441.1"/>
    <property type="molecule type" value="Genomic_DNA"/>
</dbReference>
<evidence type="ECO:0000256" key="1">
    <source>
        <dbReference type="ARBA" id="ARBA00022801"/>
    </source>
</evidence>
<dbReference type="InterPro" id="IPR012341">
    <property type="entry name" value="6hp_glycosidase-like_sf"/>
</dbReference>
<dbReference type="Gene3D" id="1.50.10.10">
    <property type="match status" value="1"/>
</dbReference>